<name>A0A0P9D498_9CHLR</name>
<organism evidence="1 2">
    <name type="scientific">Kouleothrix aurantiaca</name>
    <dbReference type="NCBI Taxonomy" id="186479"/>
    <lineage>
        <taxon>Bacteria</taxon>
        <taxon>Bacillati</taxon>
        <taxon>Chloroflexota</taxon>
        <taxon>Chloroflexia</taxon>
        <taxon>Chloroflexales</taxon>
        <taxon>Roseiflexineae</taxon>
        <taxon>Roseiflexaceae</taxon>
        <taxon>Kouleothrix</taxon>
    </lineage>
</organism>
<reference evidence="1 2" key="1">
    <citation type="submission" date="2015-09" db="EMBL/GenBank/DDBJ databases">
        <title>Draft genome sequence of Kouleothrix aurantiaca JCM 19913.</title>
        <authorList>
            <person name="Hemp J."/>
        </authorList>
    </citation>
    <scope>NUCLEOTIDE SEQUENCE [LARGE SCALE GENOMIC DNA]</scope>
    <source>
        <strain evidence="1 2">COM-B</strain>
    </source>
</reference>
<dbReference type="Proteomes" id="UP000050509">
    <property type="component" value="Unassembled WGS sequence"/>
</dbReference>
<accession>A0A0P9D498</accession>
<comment type="caution">
    <text evidence="1">The sequence shown here is derived from an EMBL/GenBank/DDBJ whole genome shotgun (WGS) entry which is preliminary data.</text>
</comment>
<protein>
    <submittedName>
        <fullName evidence="1">Uncharacterized protein</fullName>
    </submittedName>
</protein>
<dbReference type="EMBL" id="LJCR01000150">
    <property type="protein sequence ID" value="KPV53916.1"/>
    <property type="molecule type" value="Genomic_DNA"/>
</dbReference>
<gene>
    <name evidence="1" type="ORF">SE17_06830</name>
</gene>
<dbReference type="AlphaFoldDB" id="A0A0P9D498"/>
<evidence type="ECO:0000313" key="1">
    <source>
        <dbReference type="EMBL" id="KPV53916.1"/>
    </source>
</evidence>
<evidence type="ECO:0000313" key="2">
    <source>
        <dbReference type="Proteomes" id="UP000050509"/>
    </source>
</evidence>
<keyword evidence="2" id="KW-1185">Reference proteome</keyword>
<proteinExistence type="predicted"/>
<sequence length="92" mass="10019">MEEETRREFAALVKRLQGAFMVDGNEDTVDAQIITTTVETVVEELNSPKPDKKRLKVSAEGLAKAAGNIAAIAPTVIPVIQQIISFIDKLPK</sequence>